<name>A0AAV2MF05_KNICA</name>
<evidence type="ECO:0000313" key="1">
    <source>
        <dbReference type="EMBL" id="CAL1611952.1"/>
    </source>
</evidence>
<keyword evidence="2" id="KW-1185">Reference proteome</keyword>
<proteinExistence type="predicted"/>
<evidence type="ECO:0000313" key="2">
    <source>
        <dbReference type="Proteomes" id="UP001497482"/>
    </source>
</evidence>
<protein>
    <submittedName>
        <fullName evidence="1">Uncharacterized protein</fullName>
    </submittedName>
</protein>
<gene>
    <name evidence="1" type="ORF">KC01_LOCUS38334</name>
</gene>
<dbReference type="Proteomes" id="UP001497482">
    <property type="component" value="Chromosome 7"/>
</dbReference>
<organism evidence="1 2">
    <name type="scientific">Knipowitschia caucasica</name>
    <name type="common">Caucasian dwarf goby</name>
    <name type="synonym">Pomatoschistus caucasicus</name>
    <dbReference type="NCBI Taxonomy" id="637954"/>
    <lineage>
        <taxon>Eukaryota</taxon>
        <taxon>Metazoa</taxon>
        <taxon>Chordata</taxon>
        <taxon>Craniata</taxon>
        <taxon>Vertebrata</taxon>
        <taxon>Euteleostomi</taxon>
        <taxon>Actinopterygii</taxon>
        <taxon>Neopterygii</taxon>
        <taxon>Teleostei</taxon>
        <taxon>Neoteleostei</taxon>
        <taxon>Acanthomorphata</taxon>
        <taxon>Gobiaria</taxon>
        <taxon>Gobiiformes</taxon>
        <taxon>Gobioidei</taxon>
        <taxon>Gobiidae</taxon>
        <taxon>Gobiinae</taxon>
        <taxon>Knipowitschia</taxon>
    </lineage>
</organism>
<reference evidence="1 2" key="1">
    <citation type="submission" date="2024-04" db="EMBL/GenBank/DDBJ databases">
        <authorList>
            <person name="Waldvogel A.-M."/>
            <person name="Schoenle A."/>
        </authorList>
    </citation>
    <scope>NUCLEOTIDE SEQUENCE [LARGE SCALE GENOMIC DNA]</scope>
</reference>
<dbReference type="EMBL" id="OZ035829">
    <property type="protein sequence ID" value="CAL1611952.1"/>
    <property type="molecule type" value="Genomic_DNA"/>
</dbReference>
<sequence>MAKSEEGPALERVPKPALELVLGPAGATAARCGARLPEGLQPSPDPSPKEPPDAIFTVSVHHRSSCGLLWLLLSSSLVCSCICRRTPLMYIPWWVAAA</sequence>
<dbReference type="AlphaFoldDB" id="A0AAV2MF05"/>
<accession>A0AAV2MF05</accession>